<sequence>MRYFGNDAPEIVVEYSSLFASALLSAGLRNVIDHSDEKIEWSCQAGGA</sequence>
<organism evidence="1 2">
    <name type="scientific">Caballeronia sordidicola</name>
    <name type="common">Burkholderia sordidicola</name>
    <dbReference type="NCBI Taxonomy" id="196367"/>
    <lineage>
        <taxon>Bacteria</taxon>
        <taxon>Pseudomonadati</taxon>
        <taxon>Pseudomonadota</taxon>
        <taxon>Betaproteobacteria</taxon>
        <taxon>Burkholderiales</taxon>
        <taxon>Burkholderiaceae</taxon>
        <taxon>Caballeronia</taxon>
    </lineage>
</organism>
<evidence type="ECO:0000313" key="1">
    <source>
        <dbReference type="EMBL" id="OXC78758.1"/>
    </source>
</evidence>
<comment type="caution">
    <text evidence="1">The sequence shown here is derived from an EMBL/GenBank/DDBJ whole genome shotgun (WGS) entry which is preliminary data.</text>
</comment>
<dbReference type="Proteomes" id="UP000214720">
    <property type="component" value="Unassembled WGS sequence"/>
</dbReference>
<dbReference type="EMBL" id="MTHB01000052">
    <property type="protein sequence ID" value="OXC78758.1"/>
    <property type="molecule type" value="Genomic_DNA"/>
</dbReference>
<protein>
    <submittedName>
        <fullName evidence="1">Uncharacterized protein</fullName>
    </submittedName>
</protein>
<name>A0A226X7D6_CABSO</name>
<evidence type="ECO:0000313" key="2">
    <source>
        <dbReference type="Proteomes" id="UP000214720"/>
    </source>
</evidence>
<proteinExistence type="predicted"/>
<gene>
    <name evidence="1" type="ORF">BSU04_10165</name>
</gene>
<accession>A0A226X7D6</accession>
<dbReference type="AlphaFoldDB" id="A0A226X7D6"/>
<reference evidence="2" key="1">
    <citation type="submission" date="2017-01" db="EMBL/GenBank/DDBJ databases">
        <title>Genome Analysis of Deinococcus marmoris KOPRI26562.</title>
        <authorList>
            <person name="Kim J.H."/>
            <person name="Oh H.-M."/>
        </authorList>
    </citation>
    <scope>NUCLEOTIDE SEQUENCE [LARGE SCALE GENOMIC DNA]</scope>
    <source>
        <strain evidence="2">PAMC 26633</strain>
    </source>
</reference>